<gene>
    <name evidence="2" type="ORF">ACFFJC_09540</name>
</gene>
<evidence type="ECO:0000313" key="3">
    <source>
        <dbReference type="Proteomes" id="UP001589798"/>
    </source>
</evidence>
<dbReference type="EMBL" id="JBHLWK010000012">
    <property type="protein sequence ID" value="MFC0204514.1"/>
    <property type="molecule type" value="Genomic_DNA"/>
</dbReference>
<evidence type="ECO:0000313" key="2">
    <source>
        <dbReference type="EMBL" id="MFC0204514.1"/>
    </source>
</evidence>
<name>A0ABV6CUU3_9SPHN</name>
<feature type="compositionally biased region" description="Basic and acidic residues" evidence="1">
    <location>
        <begin position="9"/>
        <end position="20"/>
    </location>
</feature>
<accession>A0ABV6CUU3</accession>
<dbReference type="CDD" id="cd07822">
    <property type="entry name" value="SRPBCC_4"/>
    <property type="match status" value="1"/>
</dbReference>
<dbReference type="RefSeq" id="WP_379487274.1">
    <property type="nucleotide sequence ID" value="NZ_JBHLWK010000012.1"/>
</dbReference>
<dbReference type="Proteomes" id="UP001589798">
    <property type="component" value="Unassembled WGS sequence"/>
</dbReference>
<feature type="region of interest" description="Disordered" evidence="1">
    <location>
        <begin position="1"/>
        <end position="22"/>
    </location>
</feature>
<protein>
    <submittedName>
        <fullName evidence="2">SRPBCC family protein</fullName>
    </submittedName>
</protein>
<evidence type="ECO:0000256" key="1">
    <source>
        <dbReference type="SAM" id="MobiDB-lite"/>
    </source>
</evidence>
<dbReference type="InterPro" id="IPR019587">
    <property type="entry name" value="Polyketide_cyclase/dehydratase"/>
</dbReference>
<organism evidence="2 3">
    <name type="scientific">Novosphingobium soli</name>
    <dbReference type="NCBI Taxonomy" id="574956"/>
    <lineage>
        <taxon>Bacteria</taxon>
        <taxon>Pseudomonadati</taxon>
        <taxon>Pseudomonadota</taxon>
        <taxon>Alphaproteobacteria</taxon>
        <taxon>Sphingomonadales</taxon>
        <taxon>Sphingomonadaceae</taxon>
        <taxon>Novosphingobium</taxon>
    </lineage>
</organism>
<dbReference type="Gene3D" id="3.30.530.20">
    <property type="match status" value="1"/>
</dbReference>
<dbReference type="Pfam" id="PF10604">
    <property type="entry name" value="Polyketide_cyc2"/>
    <property type="match status" value="1"/>
</dbReference>
<comment type="caution">
    <text evidence="2">The sequence shown here is derived from an EMBL/GenBank/DDBJ whole genome shotgun (WGS) entry which is preliminary data.</text>
</comment>
<reference evidence="2 3" key="1">
    <citation type="submission" date="2024-09" db="EMBL/GenBank/DDBJ databases">
        <authorList>
            <person name="Sun Q."/>
            <person name="Mori K."/>
        </authorList>
    </citation>
    <scope>NUCLEOTIDE SEQUENCE [LARGE SCALE GENOMIC DNA]</scope>
    <source>
        <strain evidence="2 3">CCM 7706</strain>
    </source>
</reference>
<proteinExistence type="predicted"/>
<dbReference type="SUPFAM" id="SSF55961">
    <property type="entry name" value="Bet v1-like"/>
    <property type="match status" value="1"/>
</dbReference>
<dbReference type="InterPro" id="IPR023393">
    <property type="entry name" value="START-like_dom_sf"/>
</dbReference>
<keyword evidence="3" id="KW-1185">Reference proteome</keyword>
<sequence>MSEAVARAEMAEAGEREGRMRGRSVGHRIEIDAPPELVWDFIADFEGWQGWNPLYVETRGRAEPGATLHFQVRLPGMKPQRARARVLACEPEQRLEYLVSGLGGLVRTQRVVALEELSPTRCAVLNLEIMGGLLGGVLSRMLGEKVGQALEGMNAALRTIAERKWRGQSG</sequence>